<feature type="transmembrane region" description="Helical" evidence="6">
    <location>
        <begin position="20"/>
        <end position="40"/>
    </location>
</feature>
<comment type="similarity">
    <text evidence="2 6">Belongs to the OST5 family.</text>
</comment>
<dbReference type="Pfam" id="PF05251">
    <property type="entry name" value="Ost5"/>
    <property type="match status" value="1"/>
</dbReference>
<evidence type="ECO:0000256" key="5">
    <source>
        <dbReference type="ARBA" id="ARBA00023136"/>
    </source>
</evidence>
<name>A0ABR2W0U2_9FUNG</name>
<organism evidence="7 8">
    <name type="scientific">Basidiobolus ranarum</name>
    <dbReference type="NCBI Taxonomy" id="34480"/>
    <lineage>
        <taxon>Eukaryota</taxon>
        <taxon>Fungi</taxon>
        <taxon>Fungi incertae sedis</taxon>
        <taxon>Zoopagomycota</taxon>
        <taxon>Entomophthoromycotina</taxon>
        <taxon>Basidiobolomycetes</taxon>
        <taxon>Basidiobolales</taxon>
        <taxon>Basidiobolaceae</taxon>
        <taxon>Basidiobolus</taxon>
    </lineage>
</organism>
<keyword evidence="8" id="KW-1185">Reference proteome</keyword>
<dbReference type="PANTHER" id="PTHR13636">
    <property type="entry name" value="TRANSMEMBRANE PROTEIN 258"/>
    <property type="match status" value="1"/>
</dbReference>
<feature type="transmembrane region" description="Helical" evidence="6">
    <location>
        <begin position="52"/>
        <end position="73"/>
    </location>
</feature>
<keyword evidence="3 6" id="KW-0812">Transmembrane</keyword>
<evidence type="ECO:0000256" key="1">
    <source>
        <dbReference type="ARBA" id="ARBA00004141"/>
    </source>
</evidence>
<accession>A0ABR2W0U2</accession>
<dbReference type="Proteomes" id="UP001479436">
    <property type="component" value="Unassembled WGS sequence"/>
</dbReference>
<sequence>MEAMQWTGEPFKPLVPPSLFPFAALVLLVLGFIGVAGFSFSSKSVTKEFPLAVVASILLGFGSVFLFQASGVYL</sequence>
<evidence type="ECO:0000313" key="8">
    <source>
        <dbReference type="Proteomes" id="UP001479436"/>
    </source>
</evidence>
<evidence type="ECO:0000256" key="4">
    <source>
        <dbReference type="ARBA" id="ARBA00022989"/>
    </source>
</evidence>
<reference evidence="7 8" key="1">
    <citation type="submission" date="2023-04" db="EMBL/GenBank/DDBJ databases">
        <title>Genome of Basidiobolus ranarum AG-B5.</title>
        <authorList>
            <person name="Stajich J.E."/>
            <person name="Carter-House D."/>
            <person name="Gryganskyi A."/>
        </authorList>
    </citation>
    <scope>NUCLEOTIDE SEQUENCE [LARGE SCALE GENOMIC DNA]</scope>
    <source>
        <strain evidence="7 8">AG-B5</strain>
    </source>
</reference>
<protein>
    <recommendedName>
        <fullName evidence="6">Dolichyl-diphosphooligosaccharide-protein glycosyltransferase subunit OST5</fullName>
    </recommendedName>
</protein>
<evidence type="ECO:0000256" key="2">
    <source>
        <dbReference type="ARBA" id="ARBA00009825"/>
    </source>
</evidence>
<comment type="subcellular location">
    <subcellularLocation>
        <location evidence="1 6">Membrane</location>
        <topology evidence="1 6">Multi-pass membrane protein</topology>
    </subcellularLocation>
</comment>
<comment type="subunit">
    <text evidence="6">Component of the oligosaccharyltransferase (OST) complex.</text>
</comment>
<comment type="function">
    <text evidence="6">Subunit of the oligosaccharyl transferase (OST) complex that catalyzes the initial transfer of a defined glycan (Glc(3)Man(9)GlcNAc(2) in eukaryotes) from the lipid carrier dolichol-pyrophosphate to an asparagine residue within an Asn-X-Ser/Thr consensus motif in nascent polypeptide chains, the first step in protein N-glycosylation. N-glycosylation occurs cotranslationally and the complex associates with the Sec61 complex at the channel-forming translocon complex that mediates protein translocation across the endoplasmic reticulum (ER). All subunits are required for a maximal enzyme activity.</text>
</comment>
<evidence type="ECO:0000313" key="7">
    <source>
        <dbReference type="EMBL" id="KAK9712708.1"/>
    </source>
</evidence>
<keyword evidence="5 6" id="KW-0472">Membrane</keyword>
<keyword evidence="4 6" id="KW-1133">Transmembrane helix</keyword>
<evidence type="ECO:0000256" key="3">
    <source>
        <dbReference type="ARBA" id="ARBA00022692"/>
    </source>
</evidence>
<dbReference type="EMBL" id="JASJQH010007202">
    <property type="protein sequence ID" value="KAK9712708.1"/>
    <property type="molecule type" value="Genomic_DNA"/>
</dbReference>
<gene>
    <name evidence="7" type="ORF">K7432_006961</name>
</gene>
<proteinExistence type="inferred from homology"/>
<comment type="caution">
    <text evidence="7">The sequence shown here is derived from an EMBL/GenBank/DDBJ whole genome shotgun (WGS) entry which is preliminary data.</text>
</comment>
<dbReference type="InterPro" id="IPR007915">
    <property type="entry name" value="TMEM258/Ost5"/>
</dbReference>
<evidence type="ECO:0000256" key="6">
    <source>
        <dbReference type="RuleBase" id="RU367008"/>
    </source>
</evidence>